<name>A0ABY8P646_9GAMM</name>
<accession>A0ABY8P646</accession>
<evidence type="ECO:0000313" key="1">
    <source>
        <dbReference type="EMBL" id="WGO84712.1"/>
    </source>
</evidence>
<organism evidence="1 2">
    <name type="scientific">Arsenophonus apicola</name>
    <dbReference type="NCBI Taxonomy" id="2879119"/>
    <lineage>
        <taxon>Bacteria</taxon>
        <taxon>Pseudomonadati</taxon>
        <taxon>Pseudomonadota</taxon>
        <taxon>Gammaproteobacteria</taxon>
        <taxon>Enterobacterales</taxon>
        <taxon>Morganellaceae</taxon>
        <taxon>Arsenophonus</taxon>
    </lineage>
</organism>
<gene>
    <name evidence="1" type="ORF">QG404_07580</name>
</gene>
<dbReference type="RefSeq" id="WP_280939669.1">
    <property type="nucleotide sequence ID" value="NZ_CP123759.1"/>
</dbReference>
<keyword evidence="2" id="KW-1185">Reference proteome</keyword>
<proteinExistence type="predicted"/>
<reference evidence="1 2" key="1">
    <citation type="submission" date="2023-04" db="EMBL/GenBank/DDBJ databases">
        <title>Genome dynamics across the evolutionary transition to endosymbiosis.</title>
        <authorList>
            <person name="Siozios S."/>
            <person name="Nadal-Jimenez P."/>
            <person name="Azagi T."/>
            <person name="Sprong H."/>
            <person name="Frost C.L."/>
            <person name="Parratt S.R."/>
            <person name="Taylor G."/>
            <person name="Brettell L."/>
            <person name="Lew K.C."/>
            <person name="Croft L."/>
            <person name="King K.C."/>
            <person name="Brockhurst M.A."/>
            <person name="Hypsa V."/>
            <person name="Novakova E."/>
            <person name="Darby A.C."/>
            <person name="Hurst G.D.D."/>
        </authorList>
    </citation>
    <scope>NUCLEOTIDE SEQUENCE [LARGE SCALE GENOMIC DNA]</scope>
    <source>
        <strain evidence="2">aApi_AU</strain>
    </source>
</reference>
<dbReference type="EMBL" id="CP123759">
    <property type="protein sequence ID" value="WGO84712.1"/>
    <property type="molecule type" value="Genomic_DNA"/>
</dbReference>
<dbReference type="Proteomes" id="UP001231859">
    <property type="component" value="Chromosome"/>
</dbReference>
<sequence length="49" mass="5056">MPVTGSHTTPLLALLGQQLPLGLSNGHSIFVFIAETFGGFLCPSTLSLA</sequence>
<protein>
    <submittedName>
        <fullName evidence="1">Uncharacterized protein</fullName>
    </submittedName>
</protein>
<evidence type="ECO:0000313" key="2">
    <source>
        <dbReference type="Proteomes" id="UP001231859"/>
    </source>
</evidence>